<dbReference type="RefSeq" id="WP_156933358.1">
    <property type="nucleotide sequence ID" value="NZ_CAWLVK010000464.1"/>
</dbReference>
<proteinExistence type="predicted"/>
<accession>W1J7W1</accession>
<name>W1J7W1_9GAMM</name>
<comment type="caution">
    <text evidence="1">The sequence shown here is derived from an EMBL/GenBank/DDBJ whole genome shotgun (WGS) entry which is preliminary data.</text>
</comment>
<dbReference type="AlphaFoldDB" id="W1J7W1"/>
<organism evidence="1 2">
    <name type="scientific">Xenorhabdus cabanillasii JM26</name>
    <dbReference type="NCBI Taxonomy" id="1427517"/>
    <lineage>
        <taxon>Bacteria</taxon>
        <taxon>Pseudomonadati</taxon>
        <taxon>Pseudomonadota</taxon>
        <taxon>Gammaproteobacteria</taxon>
        <taxon>Enterobacterales</taxon>
        <taxon>Morganellaceae</taxon>
        <taxon>Xenorhabdus</taxon>
    </lineage>
</organism>
<sequence length="50" mass="6050">MFTTYRLDTQRMSECDSLFNLDITSFHVDGEYKLPDDDEMKRIFLVRGWL</sequence>
<gene>
    <name evidence="1" type="ORF">XCR1_70016</name>
</gene>
<evidence type="ECO:0000313" key="2">
    <source>
        <dbReference type="Proteomes" id="UP000019197"/>
    </source>
</evidence>
<dbReference type="Proteomes" id="UP000019197">
    <property type="component" value="Unassembled WGS sequence"/>
</dbReference>
<reference evidence="1 2" key="1">
    <citation type="submission" date="2013-11" db="EMBL/GenBank/DDBJ databases">
        <title>Draft genome sequence and annotation of the entomopathogenic bacterium, Xenorhabdus cabanillasi strain JM26.</title>
        <authorList>
            <person name="Gualtieri M."/>
            <person name="Ogier J.C."/>
            <person name="Pages S."/>
            <person name="Givaudan A."/>
            <person name="Gaudriault S."/>
        </authorList>
    </citation>
    <scope>NUCLEOTIDE SEQUENCE [LARGE SCALE GENOMIC DNA]</scope>
    <source>
        <strain evidence="1 2">JM26</strain>
    </source>
</reference>
<dbReference type="EMBL" id="CBXE010000464">
    <property type="protein sequence ID" value="CDL86819.1"/>
    <property type="molecule type" value="Genomic_DNA"/>
</dbReference>
<evidence type="ECO:0000313" key="1">
    <source>
        <dbReference type="EMBL" id="CDL86819.1"/>
    </source>
</evidence>
<protein>
    <submittedName>
        <fullName evidence="1">Uncharacterized protein</fullName>
    </submittedName>
</protein>